<dbReference type="InterPro" id="IPR000691">
    <property type="entry name" value="Prot_inh_I16_SSI"/>
</dbReference>
<keyword evidence="8" id="KW-0732">Signal</keyword>
<feature type="site" description="Reactive bond" evidence="8">
    <location>
        <begin position="108"/>
        <end position="109"/>
    </location>
</feature>
<keyword evidence="6 8" id="KW-0722">Serine protease inhibitor</keyword>
<dbReference type="Proteomes" id="UP000516428">
    <property type="component" value="Chromosome"/>
</dbReference>
<dbReference type="EMBL" id="CP061281">
    <property type="protein sequence ID" value="QNS02237.1"/>
    <property type="molecule type" value="Genomic_DNA"/>
</dbReference>
<comment type="subunit">
    <text evidence="3 8">Homodimer.</text>
</comment>
<proteinExistence type="inferred from homology"/>
<keyword evidence="12" id="KW-1185">Reference proteome</keyword>
<dbReference type="InterPro" id="IPR023549">
    <property type="entry name" value="Subtilisin_inhibitor"/>
</dbReference>
<evidence type="ECO:0000256" key="7">
    <source>
        <dbReference type="ARBA" id="ARBA00023157"/>
    </source>
</evidence>
<dbReference type="KEGG" id="sxn:IAG42_00510"/>
<comment type="similarity">
    <text evidence="2 8 9">Belongs to the protease inhibitor I16 (SSI) family.</text>
</comment>
<feature type="chain" id="PRO_5029068644" description="Probable subtilase-type protease inhibitor" evidence="8">
    <location>
        <begin position="27"/>
        <end position="150"/>
    </location>
</feature>
<gene>
    <name evidence="8" type="primary">sti</name>
    <name evidence="11" type="ORF">IAG42_00510</name>
</gene>
<dbReference type="AlphaFoldDB" id="A0A7H1B0I2"/>
<evidence type="ECO:0000259" key="10">
    <source>
        <dbReference type="Pfam" id="PF00720"/>
    </source>
</evidence>
<dbReference type="Pfam" id="PF00720">
    <property type="entry name" value="SSI"/>
    <property type="match status" value="1"/>
</dbReference>
<dbReference type="RefSeq" id="WP_188334992.1">
    <property type="nucleotide sequence ID" value="NZ_CP061281.1"/>
</dbReference>
<evidence type="ECO:0000256" key="1">
    <source>
        <dbReference type="ARBA" id="ARBA00004613"/>
    </source>
</evidence>
<evidence type="ECO:0000256" key="2">
    <source>
        <dbReference type="ARBA" id="ARBA00010472"/>
    </source>
</evidence>
<feature type="signal peptide" evidence="8">
    <location>
        <begin position="1"/>
        <end position="26"/>
    </location>
</feature>
<evidence type="ECO:0000256" key="6">
    <source>
        <dbReference type="ARBA" id="ARBA00022900"/>
    </source>
</evidence>
<reference evidence="11 12" key="1">
    <citation type="submission" date="2020-09" db="EMBL/GenBank/DDBJ databases">
        <title>A novel species.</title>
        <authorList>
            <person name="Gao J."/>
        </authorList>
    </citation>
    <scope>NUCLEOTIDE SEQUENCE [LARGE SCALE GENOMIC DNA]</scope>
    <source>
        <strain evidence="11 12">CRXT-Y-14</strain>
    </source>
</reference>
<evidence type="ECO:0000256" key="4">
    <source>
        <dbReference type="ARBA" id="ARBA00022525"/>
    </source>
</evidence>
<evidence type="ECO:0000313" key="12">
    <source>
        <dbReference type="Proteomes" id="UP000516428"/>
    </source>
</evidence>
<dbReference type="Gene3D" id="3.30.350.10">
    <property type="entry name" value="Subtilisin inhibitor-like"/>
    <property type="match status" value="1"/>
</dbReference>
<dbReference type="GO" id="GO:0005576">
    <property type="term" value="C:extracellular region"/>
    <property type="evidence" value="ECO:0007669"/>
    <property type="project" value="UniProtKB-SubCell"/>
</dbReference>
<comment type="subcellular location">
    <subcellularLocation>
        <location evidence="1 8">Secreted</location>
    </subcellularLocation>
</comment>
<feature type="disulfide bond" evidence="8">
    <location>
        <begin position="106"/>
        <end position="136"/>
    </location>
</feature>
<evidence type="ECO:0000313" key="11">
    <source>
        <dbReference type="EMBL" id="QNS02237.1"/>
    </source>
</evidence>
<evidence type="ECO:0000256" key="3">
    <source>
        <dbReference type="ARBA" id="ARBA00011738"/>
    </source>
</evidence>
<feature type="disulfide bond" evidence="8">
    <location>
        <begin position="69"/>
        <end position="84"/>
    </location>
</feature>
<keyword evidence="4 8" id="KW-0964">Secreted</keyword>
<accession>A0A7H1B0I2</accession>
<name>A0A7H1B0I2_9ACTN</name>
<dbReference type="SUPFAM" id="SSF55399">
    <property type="entry name" value="Subtilisin inhibitor"/>
    <property type="match status" value="1"/>
</dbReference>
<keyword evidence="5 8" id="KW-0646">Protease inhibitor</keyword>
<evidence type="ECO:0000256" key="5">
    <source>
        <dbReference type="ARBA" id="ARBA00022690"/>
    </source>
</evidence>
<keyword evidence="7 8" id="KW-1015">Disulfide bond</keyword>
<protein>
    <recommendedName>
        <fullName evidence="8">Probable subtilase-type protease inhibitor</fullName>
    </recommendedName>
</protein>
<dbReference type="PROSITE" id="PS00999">
    <property type="entry name" value="SSI"/>
    <property type="match status" value="1"/>
</dbReference>
<dbReference type="PRINTS" id="PR00294">
    <property type="entry name" value="SSBTLNINHBTR"/>
</dbReference>
<evidence type="ECO:0000256" key="9">
    <source>
        <dbReference type="RuleBase" id="RU003471"/>
    </source>
</evidence>
<evidence type="ECO:0000256" key="8">
    <source>
        <dbReference type="HAMAP-Rule" id="MF_00778"/>
    </source>
</evidence>
<dbReference type="InterPro" id="IPR020054">
    <property type="entry name" value="Prot_inh_SSI_I16_CS"/>
</dbReference>
<dbReference type="GO" id="GO:0004867">
    <property type="term" value="F:serine-type endopeptidase inhibitor activity"/>
    <property type="evidence" value="ECO:0007669"/>
    <property type="project" value="UniProtKB-UniRule"/>
</dbReference>
<organism evidence="11 12">
    <name type="scientific">Streptomyces xanthii</name>
    <dbReference type="NCBI Taxonomy" id="2768069"/>
    <lineage>
        <taxon>Bacteria</taxon>
        <taxon>Bacillati</taxon>
        <taxon>Actinomycetota</taxon>
        <taxon>Actinomycetes</taxon>
        <taxon>Kitasatosporales</taxon>
        <taxon>Streptomycetaceae</taxon>
        <taxon>Streptomyces</taxon>
    </lineage>
</organism>
<feature type="domain" description="Subtilisin inhibitor" evidence="10">
    <location>
        <begin position="42"/>
        <end position="134"/>
    </location>
</feature>
<sequence precursor="true">MRHARAAFVTAVAACLLTTALTTATAQNSSRTVSVATQGLYAPSDLVLAVGPGPDAANATVTRSVTLTCAPSPAGTHPAAADACAELAAVNGMFTELSKPAPHALCTKEWAPVTISATGVWEGRRIDWSTTYANGCTMNAELARSTALAF</sequence>
<dbReference type="HAMAP" id="MF_00778">
    <property type="entry name" value="SSI"/>
    <property type="match status" value="1"/>
</dbReference>
<comment type="function">
    <text evidence="8">Strong inhibitor of bacterial serine proteases such as subtilisin.</text>
</comment>
<dbReference type="InterPro" id="IPR036819">
    <property type="entry name" value="Subtilisin_inhibitor-like_sf"/>
</dbReference>